<dbReference type="Gene3D" id="1.20.1250.20">
    <property type="entry name" value="MFS general substrate transporter like domains"/>
    <property type="match status" value="1"/>
</dbReference>
<dbReference type="InterPro" id="IPR036259">
    <property type="entry name" value="MFS_trans_sf"/>
</dbReference>
<reference evidence="7 8" key="1">
    <citation type="submission" date="2024-02" db="EMBL/GenBank/DDBJ databases">
        <authorList>
            <person name="Chen Y."/>
            <person name="Shah S."/>
            <person name="Dougan E. K."/>
            <person name="Thang M."/>
            <person name="Chan C."/>
        </authorList>
    </citation>
    <scope>NUCLEOTIDE SEQUENCE [LARGE SCALE GENOMIC DNA]</scope>
</reference>
<keyword evidence="4 5" id="KW-0472">Membrane</keyword>
<gene>
    <name evidence="7" type="ORF">SCF082_LOCUS1307</name>
</gene>
<feature type="transmembrane region" description="Helical" evidence="5">
    <location>
        <begin position="433"/>
        <end position="450"/>
    </location>
</feature>
<dbReference type="Pfam" id="PF07690">
    <property type="entry name" value="MFS_1"/>
    <property type="match status" value="1"/>
</dbReference>
<feature type="transmembrane region" description="Helical" evidence="5">
    <location>
        <begin position="306"/>
        <end position="325"/>
    </location>
</feature>
<evidence type="ECO:0000256" key="5">
    <source>
        <dbReference type="SAM" id="Phobius"/>
    </source>
</evidence>
<feature type="transmembrane region" description="Helical" evidence="5">
    <location>
        <begin position="358"/>
        <end position="376"/>
    </location>
</feature>
<dbReference type="PANTHER" id="PTHR10924:SF6">
    <property type="entry name" value="SOLUTE CARRIER FAMILY 49 MEMBER A3"/>
    <property type="match status" value="1"/>
</dbReference>
<dbReference type="EMBL" id="CAXAMM010000620">
    <property type="protein sequence ID" value="CAK8988237.1"/>
    <property type="molecule type" value="Genomic_DNA"/>
</dbReference>
<feature type="transmembrane region" description="Helical" evidence="5">
    <location>
        <begin position="267"/>
        <end position="286"/>
    </location>
</feature>
<feature type="transmembrane region" description="Helical" evidence="5">
    <location>
        <begin position="397"/>
        <end position="418"/>
    </location>
</feature>
<evidence type="ECO:0000256" key="1">
    <source>
        <dbReference type="ARBA" id="ARBA00004141"/>
    </source>
</evidence>
<dbReference type="PANTHER" id="PTHR10924">
    <property type="entry name" value="MAJOR FACILITATOR SUPERFAMILY PROTEIN-RELATED"/>
    <property type="match status" value="1"/>
</dbReference>
<feature type="domain" description="Major facilitator superfamily (MFS) profile" evidence="6">
    <location>
        <begin position="42"/>
        <end position="455"/>
    </location>
</feature>
<keyword evidence="2 5" id="KW-0812">Transmembrane</keyword>
<name>A0ABP0HDZ5_9DINO</name>
<dbReference type="Proteomes" id="UP001642464">
    <property type="component" value="Unassembled WGS sequence"/>
</dbReference>
<evidence type="ECO:0000259" key="6">
    <source>
        <dbReference type="PROSITE" id="PS50850"/>
    </source>
</evidence>
<accession>A0ABP0HDZ5</accession>
<dbReference type="InterPro" id="IPR049680">
    <property type="entry name" value="FLVCR1-2_SLC49-like"/>
</dbReference>
<evidence type="ECO:0000313" key="8">
    <source>
        <dbReference type="Proteomes" id="UP001642464"/>
    </source>
</evidence>
<feature type="transmembrane region" description="Helical" evidence="5">
    <location>
        <begin position="217"/>
        <end position="235"/>
    </location>
</feature>
<dbReference type="InterPro" id="IPR020846">
    <property type="entry name" value="MFS_dom"/>
</dbReference>
<protein>
    <recommendedName>
        <fullName evidence="6">Major facilitator superfamily (MFS) profile domain-containing protein</fullName>
    </recommendedName>
</protein>
<evidence type="ECO:0000313" key="7">
    <source>
        <dbReference type="EMBL" id="CAK8988237.1"/>
    </source>
</evidence>
<feature type="transmembrane region" description="Helical" evidence="5">
    <location>
        <begin position="45"/>
        <end position="65"/>
    </location>
</feature>
<dbReference type="SUPFAM" id="SSF103473">
    <property type="entry name" value="MFS general substrate transporter"/>
    <property type="match status" value="1"/>
</dbReference>
<feature type="transmembrane region" description="Helical" evidence="5">
    <location>
        <begin position="85"/>
        <end position="105"/>
    </location>
</feature>
<evidence type="ECO:0000256" key="2">
    <source>
        <dbReference type="ARBA" id="ARBA00022692"/>
    </source>
</evidence>
<organism evidence="7 8">
    <name type="scientific">Durusdinium trenchii</name>
    <dbReference type="NCBI Taxonomy" id="1381693"/>
    <lineage>
        <taxon>Eukaryota</taxon>
        <taxon>Sar</taxon>
        <taxon>Alveolata</taxon>
        <taxon>Dinophyceae</taxon>
        <taxon>Suessiales</taxon>
        <taxon>Symbiodiniaceae</taxon>
        <taxon>Durusdinium</taxon>
    </lineage>
</organism>
<dbReference type="PROSITE" id="PS50850">
    <property type="entry name" value="MFS"/>
    <property type="match status" value="1"/>
</dbReference>
<feature type="transmembrane region" description="Helical" evidence="5">
    <location>
        <begin position="334"/>
        <end position="352"/>
    </location>
</feature>
<sequence length="461" mass="50094">MASSQVDEELPLTSDGQDYEELADVMSEHDAAVADGRIATFKARWLTLALFCMSTATNAMLWITFSPINSVTQTFYGVSAAEVNVLSIVYLAAYVPVSLGTNFVFNRLGLRFGIVLACALNVLSGLVRWLSTESNESQRGASAFTILVIGQTFGAMAQPFFTNSPAKLGAVWFPAEERDLAVAVAALFNPIGIAVGTVLPAFYTFDNDDKVRMYDLLLMELIITVLVLVLVGLLFKAKPPVPPSLSELNKGDLDVVKEMKDLVRNRNFMILFVTFGTGLGFFNALTTLVEQFVEKSGYTTDDASQFSALLVGCGIVNAIAMGIVMDKTHKYRELLRGTFVVAGILVVAFVLVLRPNNFVAIAFVFGMMGAAMLPLLPIALESAAECTYPVSEDLSTGWLVSAGQVTGIFFIVVLGNMLESQPVYTTYTFEPTYIVIVVCTAFFCVGAQFFNGQYLRLEAEC</sequence>
<feature type="transmembrane region" description="Helical" evidence="5">
    <location>
        <begin position="182"/>
        <end position="205"/>
    </location>
</feature>
<feature type="transmembrane region" description="Helical" evidence="5">
    <location>
        <begin position="143"/>
        <end position="161"/>
    </location>
</feature>
<keyword evidence="8" id="KW-1185">Reference proteome</keyword>
<evidence type="ECO:0000256" key="3">
    <source>
        <dbReference type="ARBA" id="ARBA00022989"/>
    </source>
</evidence>
<feature type="transmembrane region" description="Helical" evidence="5">
    <location>
        <begin position="112"/>
        <end position="131"/>
    </location>
</feature>
<keyword evidence="3 5" id="KW-1133">Transmembrane helix</keyword>
<dbReference type="InterPro" id="IPR011701">
    <property type="entry name" value="MFS"/>
</dbReference>
<proteinExistence type="predicted"/>
<comment type="subcellular location">
    <subcellularLocation>
        <location evidence="1">Membrane</location>
        <topology evidence="1">Multi-pass membrane protein</topology>
    </subcellularLocation>
</comment>
<comment type="caution">
    <text evidence="7">The sequence shown here is derived from an EMBL/GenBank/DDBJ whole genome shotgun (WGS) entry which is preliminary data.</text>
</comment>
<evidence type="ECO:0000256" key="4">
    <source>
        <dbReference type="ARBA" id="ARBA00023136"/>
    </source>
</evidence>